<dbReference type="EMBL" id="CM042047">
    <property type="protein sequence ID" value="KAI3769492.1"/>
    <property type="molecule type" value="Genomic_DNA"/>
</dbReference>
<dbReference type="Proteomes" id="UP001055879">
    <property type="component" value="Linkage Group LG01"/>
</dbReference>
<reference evidence="2" key="1">
    <citation type="journal article" date="2022" name="Mol. Ecol. Resour.">
        <title>The genomes of chicory, endive, great burdock and yacon provide insights into Asteraceae palaeo-polyploidization history and plant inulin production.</title>
        <authorList>
            <person name="Fan W."/>
            <person name="Wang S."/>
            <person name="Wang H."/>
            <person name="Wang A."/>
            <person name="Jiang F."/>
            <person name="Liu H."/>
            <person name="Zhao H."/>
            <person name="Xu D."/>
            <person name="Zhang Y."/>
        </authorList>
    </citation>
    <scope>NUCLEOTIDE SEQUENCE [LARGE SCALE GENOMIC DNA]</scope>
    <source>
        <strain evidence="2">cv. Niubang</strain>
    </source>
</reference>
<name>A0ACB9FEK9_ARCLA</name>
<organism evidence="1 2">
    <name type="scientific">Arctium lappa</name>
    <name type="common">Greater burdock</name>
    <name type="synonym">Lappa major</name>
    <dbReference type="NCBI Taxonomy" id="4217"/>
    <lineage>
        <taxon>Eukaryota</taxon>
        <taxon>Viridiplantae</taxon>
        <taxon>Streptophyta</taxon>
        <taxon>Embryophyta</taxon>
        <taxon>Tracheophyta</taxon>
        <taxon>Spermatophyta</taxon>
        <taxon>Magnoliopsida</taxon>
        <taxon>eudicotyledons</taxon>
        <taxon>Gunneridae</taxon>
        <taxon>Pentapetalae</taxon>
        <taxon>asterids</taxon>
        <taxon>campanulids</taxon>
        <taxon>Asterales</taxon>
        <taxon>Asteraceae</taxon>
        <taxon>Carduoideae</taxon>
        <taxon>Cardueae</taxon>
        <taxon>Arctiinae</taxon>
        <taxon>Arctium</taxon>
    </lineage>
</organism>
<accession>A0ACB9FEK9</accession>
<reference evidence="1 2" key="2">
    <citation type="journal article" date="2022" name="Mol. Ecol. Resour.">
        <title>The genomes of chicory, endive, great burdock and yacon provide insights into Asteraceae paleo-polyploidization history and plant inulin production.</title>
        <authorList>
            <person name="Fan W."/>
            <person name="Wang S."/>
            <person name="Wang H."/>
            <person name="Wang A."/>
            <person name="Jiang F."/>
            <person name="Liu H."/>
            <person name="Zhao H."/>
            <person name="Xu D."/>
            <person name="Zhang Y."/>
        </authorList>
    </citation>
    <scope>NUCLEOTIDE SEQUENCE [LARGE SCALE GENOMIC DNA]</scope>
    <source>
        <strain evidence="2">cv. Niubang</strain>
    </source>
</reference>
<protein>
    <submittedName>
        <fullName evidence="1">Uncharacterized protein</fullName>
    </submittedName>
</protein>
<sequence length="117" mass="12871">MHTPHASSQSIQDLDSSGLGFDLEDVVRTANDKVSGTFNVLVTEETSYYVGLYWQHAAGYHLFFNGASQLCPICLLLSFAGHIKLSYYAISYFPRGSAGVKFFTSALTSSILRCFGR</sequence>
<proteinExistence type="predicted"/>
<gene>
    <name evidence="1" type="ORF">L6452_00597</name>
</gene>
<evidence type="ECO:0000313" key="1">
    <source>
        <dbReference type="EMBL" id="KAI3769492.1"/>
    </source>
</evidence>
<keyword evidence="2" id="KW-1185">Reference proteome</keyword>
<comment type="caution">
    <text evidence="1">The sequence shown here is derived from an EMBL/GenBank/DDBJ whole genome shotgun (WGS) entry which is preliminary data.</text>
</comment>
<evidence type="ECO:0000313" key="2">
    <source>
        <dbReference type="Proteomes" id="UP001055879"/>
    </source>
</evidence>